<sequence length="180" mass="20731">MSLPKGPGFKDQKPHIGPSYSNVNPETTISIWTGFNIKTRRDLQGQDTVSYLPLQCSRTECPPLKKSWSKPCPHAVPFKLNKIVCGFFQHSMPKLRGFWKQEKFKNLSSGWGVFHTNCNLLTTKRKRFFRSGLRDRVWNRGHRRRISVRGDGRPGVKKAVRLHKLVYEDCEACMEGFLPG</sequence>
<gene>
    <name evidence="2" type="ORF">GWK47_039798</name>
</gene>
<accession>A0A8J5D166</accession>
<dbReference type="EMBL" id="JACEEZ010006357">
    <property type="protein sequence ID" value="KAG0724830.1"/>
    <property type="molecule type" value="Genomic_DNA"/>
</dbReference>
<evidence type="ECO:0000256" key="1">
    <source>
        <dbReference type="SAM" id="MobiDB-lite"/>
    </source>
</evidence>
<dbReference type="Proteomes" id="UP000770661">
    <property type="component" value="Unassembled WGS sequence"/>
</dbReference>
<keyword evidence="3" id="KW-1185">Reference proteome</keyword>
<name>A0A8J5D166_CHIOP</name>
<evidence type="ECO:0000313" key="3">
    <source>
        <dbReference type="Proteomes" id="UP000770661"/>
    </source>
</evidence>
<reference evidence="2" key="1">
    <citation type="submission" date="2020-07" db="EMBL/GenBank/DDBJ databases">
        <title>The High-quality genome of the commercially important snow crab, Chionoecetes opilio.</title>
        <authorList>
            <person name="Jeong J.-H."/>
            <person name="Ryu S."/>
        </authorList>
    </citation>
    <scope>NUCLEOTIDE SEQUENCE</scope>
    <source>
        <strain evidence="2">MADBK_172401_WGS</strain>
        <tissue evidence="2">Digestive gland</tissue>
    </source>
</reference>
<comment type="caution">
    <text evidence="2">The sequence shown here is derived from an EMBL/GenBank/DDBJ whole genome shotgun (WGS) entry which is preliminary data.</text>
</comment>
<feature type="region of interest" description="Disordered" evidence="1">
    <location>
        <begin position="1"/>
        <end position="22"/>
    </location>
</feature>
<protein>
    <submittedName>
        <fullName evidence="2">Uncharacterized protein</fullName>
    </submittedName>
</protein>
<organism evidence="2 3">
    <name type="scientific">Chionoecetes opilio</name>
    <name type="common">Atlantic snow crab</name>
    <name type="synonym">Cancer opilio</name>
    <dbReference type="NCBI Taxonomy" id="41210"/>
    <lineage>
        <taxon>Eukaryota</taxon>
        <taxon>Metazoa</taxon>
        <taxon>Ecdysozoa</taxon>
        <taxon>Arthropoda</taxon>
        <taxon>Crustacea</taxon>
        <taxon>Multicrustacea</taxon>
        <taxon>Malacostraca</taxon>
        <taxon>Eumalacostraca</taxon>
        <taxon>Eucarida</taxon>
        <taxon>Decapoda</taxon>
        <taxon>Pleocyemata</taxon>
        <taxon>Brachyura</taxon>
        <taxon>Eubrachyura</taxon>
        <taxon>Majoidea</taxon>
        <taxon>Majidae</taxon>
        <taxon>Chionoecetes</taxon>
    </lineage>
</organism>
<proteinExistence type="predicted"/>
<dbReference type="AlphaFoldDB" id="A0A8J5D166"/>
<evidence type="ECO:0000313" key="2">
    <source>
        <dbReference type="EMBL" id="KAG0724830.1"/>
    </source>
</evidence>